<evidence type="ECO:0000256" key="2">
    <source>
        <dbReference type="ARBA" id="ARBA00023125"/>
    </source>
</evidence>
<dbReference type="EMBL" id="JAPDIA010000003">
    <property type="protein sequence ID" value="MDG0809187.1"/>
    <property type="molecule type" value="Genomic_DNA"/>
</dbReference>
<dbReference type="Gene3D" id="1.10.10.60">
    <property type="entry name" value="Homeodomain-like"/>
    <property type="match status" value="2"/>
</dbReference>
<dbReference type="Gene3D" id="3.40.50.1980">
    <property type="entry name" value="Nitrogenase molybdenum iron protein domain"/>
    <property type="match status" value="1"/>
</dbReference>
<dbReference type="InterPro" id="IPR009057">
    <property type="entry name" value="Homeodomain-like_sf"/>
</dbReference>
<keyword evidence="7" id="KW-1185">Reference proteome</keyword>
<evidence type="ECO:0000313" key="6">
    <source>
        <dbReference type="EMBL" id="MDG0809187.1"/>
    </source>
</evidence>
<dbReference type="SMART" id="SM00342">
    <property type="entry name" value="HTH_ARAC"/>
    <property type="match status" value="1"/>
</dbReference>
<comment type="caution">
    <text evidence="6">The sequence shown here is derived from an EMBL/GenBank/DDBJ whole genome shotgun (WGS) entry which is preliminary data.</text>
</comment>
<dbReference type="PANTHER" id="PTHR43280:SF28">
    <property type="entry name" value="HTH-TYPE TRANSCRIPTIONAL ACTIVATOR RHAS"/>
    <property type="match status" value="1"/>
</dbReference>
<feature type="compositionally biased region" description="Low complexity" evidence="4">
    <location>
        <begin position="301"/>
        <end position="319"/>
    </location>
</feature>
<dbReference type="AlphaFoldDB" id="A0A9X4QT12"/>
<dbReference type="InterPro" id="IPR018062">
    <property type="entry name" value="HTH_AraC-typ_CS"/>
</dbReference>
<dbReference type="SUPFAM" id="SSF46689">
    <property type="entry name" value="Homeodomain-like"/>
    <property type="match status" value="2"/>
</dbReference>
<dbReference type="RefSeq" id="WP_277530335.1">
    <property type="nucleotide sequence ID" value="NZ_JAPDIA010000003.1"/>
</dbReference>
<organism evidence="6 7">
    <name type="scientific">Cohnella rhizosphaerae</name>
    <dbReference type="NCBI Taxonomy" id="1457232"/>
    <lineage>
        <taxon>Bacteria</taxon>
        <taxon>Bacillati</taxon>
        <taxon>Bacillota</taxon>
        <taxon>Bacilli</taxon>
        <taxon>Bacillales</taxon>
        <taxon>Paenibacillaceae</taxon>
        <taxon>Cohnella</taxon>
    </lineage>
</organism>
<feature type="domain" description="HTH araC/xylS-type" evidence="5">
    <location>
        <begin position="126"/>
        <end position="224"/>
    </location>
</feature>
<keyword evidence="1" id="KW-0805">Transcription regulation</keyword>
<evidence type="ECO:0000256" key="1">
    <source>
        <dbReference type="ARBA" id="ARBA00023015"/>
    </source>
</evidence>
<dbReference type="Proteomes" id="UP001153404">
    <property type="component" value="Unassembled WGS sequence"/>
</dbReference>
<dbReference type="SUPFAM" id="SSF53807">
    <property type="entry name" value="Helical backbone' metal receptor"/>
    <property type="match status" value="1"/>
</dbReference>
<dbReference type="PROSITE" id="PS00041">
    <property type="entry name" value="HTH_ARAC_FAMILY_1"/>
    <property type="match status" value="1"/>
</dbReference>
<dbReference type="PRINTS" id="PR00032">
    <property type="entry name" value="HTHARAC"/>
</dbReference>
<reference evidence="6" key="1">
    <citation type="submission" date="2022-10" db="EMBL/GenBank/DDBJ databases">
        <title>Comparative genomic analysis of Cohnella hashimotonis sp. nov., isolated from the International Space Station.</title>
        <authorList>
            <person name="Simpson A."/>
            <person name="Venkateswaran K."/>
        </authorList>
    </citation>
    <scope>NUCLEOTIDE SEQUENCE</scope>
    <source>
        <strain evidence="6">DSM 28161</strain>
    </source>
</reference>
<keyword evidence="2" id="KW-0238">DNA-binding</keyword>
<dbReference type="GO" id="GO:0003700">
    <property type="term" value="F:DNA-binding transcription factor activity"/>
    <property type="evidence" value="ECO:0007669"/>
    <property type="project" value="InterPro"/>
</dbReference>
<evidence type="ECO:0000256" key="3">
    <source>
        <dbReference type="ARBA" id="ARBA00023163"/>
    </source>
</evidence>
<dbReference type="InterPro" id="IPR020449">
    <property type="entry name" value="Tscrpt_reg_AraC-type_HTH"/>
</dbReference>
<dbReference type="InterPro" id="IPR018060">
    <property type="entry name" value="HTH_AraC"/>
</dbReference>
<dbReference type="PANTHER" id="PTHR43280">
    <property type="entry name" value="ARAC-FAMILY TRANSCRIPTIONAL REGULATOR"/>
    <property type="match status" value="1"/>
</dbReference>
<proteinExistence type="predicted"/>
<sequence length="454" mass="50548">MLLASRQVVHLQDQLLHGCKGDSLQIQCLSESYAYYLVLYKPFFKAEEGHAAKGRAGATASITSKYDYRCPEPWQLRQLAEQLHRSWTEGGELERVLATGLFYQFVYEQFRQLRLAKEAHRPDLAELIADYLRVHYRELASMDELVRAFHYSAHYLSRVFRRKYGTSPLGYLARMRMSRAKELLAETSMSIRDIADRVGYADMYYFNKQFKKQLGMTPVQFKMQVLGTTGSIRPKVAPESFIAQAADADYSVDDNDNCYHPSSIRSVNEVKVSNKPSMAASLLFGISLLLAACGGNGAGNGESAQSSQPASAKATAAAESSEQTRIYKDALKRETEIPVNPEHVVVVTYGGYLLPLGMKPAGADDATLKQYPEEMAGVKNIGEGLGKEEAIAALDPDLIIVPDYYDASQIRELCQDRAYDRCGLGRGPRCHPYAAHDGRYYEPQDGGGSVDLRV</sequence>
<keyword evidence="3" id="KW-0804">Transcription</keyword>
<evidence type="ECO:0000313" key="7">
    <source>
        <dbReference type="Proteomes" id="UP001153404"/>
    </source>
</evidence>
<accession>A0A9X4QT12</accession>
<feature type="region of interest" description="Disordered" evidence="4">
    <location>
        <begin position="299"/>
        <end position="319"/>
    </location>
</feature>
<evidence type="ECO:0000256" key="4">
    <source>
        <dbReference type="SAM" id="MobiDB-lite"/>
    </source>
</evidence>
<evidence type="ECO:0000259" key="5">
    <source>
        <dbReference type="PROSITE" id="PS01124"/>
    </source>
</evidence>
<name>A0A9X4QT12_9BACL</name>
<dbReference type="PROSITE" id="PS01124">
    <property type="entry name" value="HTH_ARAC_FAMILY_2"/>
    <property type="match status" value="1"/>
</dbReference>
<protein>
    <submittedName>
        <fullName evidence="6">Helix-turn-helix domain-containing protein</fullName>
    </submittedName>
</protein>
<dbReference type="GO" id="GO:0043565">
    <property type="term" value="F:sequence-specific DNA binding"/>
    <property type="evidence" value="ECO:0007669"/>
    <property type="project" value="InterPro"/>
</dbReference>
<dbReference type="Pfam" id="PF12833">
    <property type="entry name" value="HTH_18"/>
    <property type="match status" value="1"/>
</dbReference>
<gene>
    <name evidence="6" type="ORF">OMP40_07210</name>
</gene>